<feature type="transmembrane region" description="Helical" evidence="5">
    <location>
        <begin position="146"/>
        <end position="165"/>
    </location>
</feature>
<organism evidence="6 7">
    <name type="scientific">Biformimicrobium ophioploci</name>
    <dbReference type="NCBI Taxonomy" id="3036711"/>
    <lineage>
        <taxon>Bacteria</taxon>
        <taxon>Pseudomonadati</taxon>
        <taxon>Pseudomonadota</taxon>
        <taxon>Gammaproteobacteria</taxon>
        <taxon>Cellvibrionales</taxon>
        <taxon>Microbulbiferaceae</taxon>
        <taxon>Biformimicrobium</taxon>
    </lineage>
</organism>
<evidence type="ECO:0000256" key="2">
    <source>
        <dbReference type="ARBA" id="ARBA00022692"/>
    </source>
</evidence>
<keyword evidence="4 5" id="KW-0472">Membrane</keyword>
<comment type="caution">
    <text evidence="6">The sequence shown here is derived from an EMBL/GenBank/DDBJ whole genome shotgun (WGS) entry which is preliminary data.</text>
</comment>
<evidence type="ECO:0000256" key="1">
    <source>
        <dbReference type="ARBA" id="ARBA00004141"/>
    </source>
</evidence>
<evidence type="ECO:0000256" key="5">
    <source>
        <dbReference type="SAM" id="Phobius"/>
    </source>
</evidence>
<evidence type="ECO:0000313" key="6">
    <source>
        <dbReference type="EMBL" id="GMG88484.1"/>
    </source>
</evidence>
<feature type="transmembrane region" description="Helical" evidence="5">
    <location>
        <begin position="267"/>
        <end position="289"/>
    </location>
</feature>
<dbReference type="PANTHER" id="PTHR10361:SF28">
    <property type="entry name" value="P3 PROTEIN-RELATED"/>
    <property type="match status" value="1"/>
</dbReference>
<dbReference type="InterPro" id="IPR038770">
    <property type="entry name" value="Na+/solute_symporter_sf"/>
</dbReference>
<sequence>MAAQFQMSPEAIMVLNALLATMMFGVSLGLKLEDFKAVLRRPVAPVTGLVAQFLLLPALTCLLTWMFEVEAGMALGMILVASCPGGTFSNVMCWLGRANVATSVSMTAVSSLAAIVFTPLNFAFYGSLNPYTAELLTSIDLPAVNMVMFVVGVLAIPMMAGMLIGHRLPDLAQRIEPVFRAASLVVFLCFVVAAFAKHWQLAMTVIGSVVFLVIAHNALAFSIGDLSSRAMGLSRGDRRAVTMEVGIQNSGLALAILFTFYPDAGSMLLICGFWGVWHLIGGLSLAWIWSRQVRREERVKAAAFESAQ</sequence>
<reference evidence="6 7" key="1">
    <citation type="submission" date="2023-04" db="EMBL/GenBank/DDBJ databases">
        <title>Marinobulbifer ophiurae gen. nov., sp. Nov., isolate from tissue of brittle star Ophioplocus japonicus.</title>
        <authorList>
            <person name="Kawano K."/>
            <person name="Sawayama S."/>
            <person name="Nakagawa S."/>
        </authorList>
    </citation>
    <scope>NUCLEOTIDE SEQUENCE [LARGE SCALE GENOMIC DNA]</scope>
    <source>
        <strain evidence="6 7">NKW57</strain>
    </source>
</reference>
<evidence type="ECO:0000313" key="7">
    <source>
        <dbReference type="Proteomes" id="UP001224392"/>
    </source>
</evidence>
<dbReference type="Pfam" id="PF01758">
    <property type="entry name" value="SBF"/>
    <property type="match status" value="1"/>
</dbReference>
<gene>
    <name evidence="6" type="ORF">MNKW57_28050</name>
</gene>
<dbReference type="EMBL" id="BSYJ01000006">
    <property type="protein sequence ID" value="GMG88484.1"/>
    <property type="molecule type" value="Genomic_DNA"/>
</dbReference>
<dbReference type="InterPro" id="IPR002657">
    <property type="entry name" value="BilAc:Na_symport/Acr3"/>
</dbReference>
<feature type="transmembrane region" description="Helical" evidence="5">
    <location>
        <begin position="177"/>
        <end position="195"/>
    </location>
</feature>
<keyword evidence="7" id="KW-1185">Reference proteome</keyword>
<comment type="subcellular location">
    <subcellularLocation>
        <location evidence="1">Membrane</location>
        <topology evidence="1">Multi-pass membrane protein</topology>
    </subcellularLocation>
</comment>
<evidence type="ECO:0000256" key="3">
    <source>
        <dbReference type="ARBA" id="ARBA00022989"/>
    </source>
</evidence>
<keyword evidence="3 5" id="KW-1133">Transmembrane helix</keyword>
<dbReference type="InterPro" id="IPR004710">
    <property type="entry name" value="Bilac:Na_transpt"/>
</dbReference>
<name>A0ABQ6M2A6_9GAMM</name>
<feature type="transmembrane region" description="Helical" evidence="5">
    <location>
        <begin position="201"/>
        <end position="220"/>
    </location>
</feature>
<dbReference type="Gene3D" id="1.20.1530.20">
    <property type="match status" value="1"/>
</dbReference>
<dbReference type="PANTHER" id="PTHR10361">
    <property type="entry name" value="SODIUM-BILE ACID COTRANSPORTER"/>
    <property type="match status" value="1"/>
</dbReference>
<dbReference type="Proteomes" id="UP001224392">
    <property type="component" value="Unassembled WGS sequence"/>
</dbReference>
<accession>A0ABQ6M2A6</accession>
<feature type="transmembrane region" description="Helical" evidence="5">
    <location>
        <begin position="42"/>
        <end position="67"/>
    </location>
</feature>
<dbReference type="RefSeq" id="WP_285765093.1">
    <property type="nucleotide sequence ID" value="NZ_BSYJ01000006.1"/>
</dbReference>
<feature type="transmembrane region" description="Helical" evidence="5">
    <location>
        <begin position="12"/>
        <end position="30"/>
    </location>
</feature>
<protein>
    <submittedName>
        <fullName evidence="6">Bile acid:sodium symporter family protein</fullName>
    </submittedName>
</protein>
<keyword evidence="2 5" id="KW-0812">Transmembrane</keyword>
<proteinExistence type="predicted"/>
<evidence type="ECO:0000256" key="4">
    <source>
        <dbReference type="ARBA" id="ARBA00023136"/>
    </source>
</evidence>
<feature type="transmembrane region" description="Helical" evidence="5">
    <location>
        <begin position="73"/>
        <end position="95"/>
    </location>
</feature>
<feature type="transmembrane region" description="Helical" evidence="5">
    <location>
        <begin position="107"/>
        <end position="126"/>
    </location>
</feature>
<feature type="transmembrane region" description="Helical" evidence="5">
    <location>
        <begin position="241"/>
        <end position="261"/>
    </location>
</feature>